<proteinExistence type="inferred from homology"/>
<evidence type="ECO:0000256" key="2">
    <source>
        <dbReference type="ARBA" id="ARBA00023002"/>
    </source>
</evidence>
<dbReference type="PANTHER" id="PTHR43026:SF1">
    <property type="entry name" value="2-HYDROXYACID DEHYDROGENASE HOMOLOG 1-RELATED"/>
    <property type="match status" value="1"/>
</dbReference>
<sequence>MRIICFGVRDVGEKIFNDVNKKYNYELTFTKELLNHSNVNLIDGHNVVLLRANCIADEKNLTYMKNKGVEYCFTRTVGVNHIDIDAAKKLEIKTAYVPYYSPNAVSELALSMGLYMIRNLNLMADKMNKKDFLIDNNYFSKEVRNSTIGVIGTGRIGFETAKAWKSLGAQVLGYDIFPRSDAKGIIEYTSLNELLVKSDLITLHCPLIKGQNEEFINKDSIAMMKKGVILINAARGELINYNDLLSALEVQHIKSVCLDTLTNESEVFFKTHVKDLNNATYEKLLSLKPRVLITPHIGSFTDEAVKNMVEISFENLKEFIQTNSCKNIIK</sequence>
<dbReference type="KEGG" id="sapi:SAPIS_v1c08980"/>
<evidence type="ECO:0000256" key="1">
    <source>
        <dbReference type="ARBA" id="ARBA00005854"/>
    </source>
</evidence>
<reference evidence="7 8" key="1">
    <citation type="journal article" date="2014" name="Genome Announc.">
        <title>Complete Genome Sequence of Spiroplasma apis B31T (ATCC 33834), a Bacterium Associated with May Disease of Honeybees (Apis mellifera).</title>
        <authorList>
            <person name="Ku C."/>
            <person name="Lo W.S."/>
            <person name="Chen L.L."/>
            <person name="Kuo C.H."/>
        </authorList>
    </citation>
    <scope>NUCLEOTIDE SEQUENCE [LARGE SCALE GENOMIC DNA]</scope>
    <source>
        <strain evidence="7">B31</strain>
    </source>
</reference>
<keyword evidence="3" id="KW-0520">NAD</keyword>
<evidence type="ECO:0000313" key="7">
    <source>
        <dbReference type="EMBL" id="AHB36743.1"/>
    </source>
</evidence>
<dbReference type="Pfam" id="PF00389">
    <property type="entry name" value="2-Hacid_dh"/>
    <property type="match status" value="1"/>
</dbReference>
<organism evidence="7 8">
    <name type="scientific">Spiroplasma apis B31</name>
    <dbReference type="NCBI Taxonomy" id="1276258"/>
    <lineage>
        <taxon>Bacteria</taxon>
        <taxon>Bacillati</taxon>
        <taxon>Mycoplasmatota</taxon>
        <taxon>Mollicutes</taxon>
        <taxon>Entomoplasmatales</taxon>
        <taxon>Spiroplasmataceae</taxon>
        <taxon>Spiroplasma</taxon>
    </lineage>
</organism>
<gene>
    <name evidence="7" type="primary">ldhA</name>
    <name evidence="7" type="ORF">SAPIS_v1c08980</name>
</gene>
<evidence type="ECO:0000313" key="8">
    <source>
        <dbReference type="Proteomes" id="UP000018550"/>
    </source>
</evidence>
<name>V5RJT7_SPIAP</name>
<keyword evidence="2 4" id="KW-0560">Oxidoreductase</keyword>
<dbReference type="Proteomes" id="UP000018550">
    <property type="component" value="Chromosome"/>
</dbReference>
<dbReference type="PANTHER" id="PTHR43026">
    <property type="entry name" value="2-HYDROXYACID DEHYDROGENASE HOMOLOG 1-RELATED"/>
    <property type="match status" value="1"/>
</dbReference>
<evidence type="ECO:0000256" key="3">
    <source>
        <dbReference type="ARBA" id="ARBA00023027"/>
    </source>
</evidence>
<evidence type="ECO:0000259" key="5">
    <source>
        <dbReference type="Pfam" id="PF00389"/>
    </source>
</evidence>
<dbReference type="RefSeq" id="WP_023790131.1">
    <property type="nucleotide sequence ID" value="NC_022998.1"/>
</dbReference>
<dbReference type="InterPro" id="IPR036291">
    <property type="entry name" value="NAD(P)-bd_dom_sf"/>
</dbReference>
<keyword evidence="8" id="KW-1185">Reference proteome</keyword>
<dbReference type="PATRIC" id="fig|1276258.3.peg.920"/>
<dbReference type="OrthoDB" id="9805416at2"/>
<comment type="similarity">
    <text evidence="1 4">Belongs to the D-isomer specific 2-hydroxyacid dehydrogenase family.</text>
</comment>
<dbReference type="SUPFAM" id="SSF52283">
    <property type="entry name" value="Formate/glycerate dehydrogenase catalytic domain-like"/>
    <property type="match status" value="1"/>
</dbReference>
<dbReference type="SUPFAM" id="SSF51735">
    <property type="entry name" value="NAD(P)-binding Rossmann-fold domains"/>
    <property type="match status" value="1"/>
</dbReference>
<dbReference type="GO" id="GO:0051287">
    <property type="term" value="F:NAD binding"/>
    <property type="evidence" value="ECO:0007669"/>
    <property type="project" value="InterPro"/>
</dbReference>
<dbReference type="AlphaFoldDB" id="V5RJT7"/>
<evidence type="ECO:0000259" key="6">
    <source>
        <dbReference type="Pfam" id="PF02826"/>
    </source>
</evidence>
<dbReference type="HOGENOM" id="CLU_019796_1_1_14"/>
<dbReference type="STRING" id="1276258.SAPIS_v1c08980"/>
<dbReference type="eggNOG" id="COG1052">
    <property type="taxonomic scope" value="Bacteria"/>
</dbReference>
<dbReference type="InterPro" id="IPR029753">
    <property type="entry name" value="D-isomer_DH_CS"/>
</dbReference>
<dbReference type="PROSITE" id="PS00065">
    <property type="entry name" value="D_2_HYDROXYACID_DH_1"/>
    <property type="match status" value="1"/>
</dbReference>
<dbReference type="InterPro" id="IPR029752">
    <property type="entry name" value="D-isomer_DH_CS1"/>
</dbReference>
<dbReference type="InterPro" id="IPR058205">
    <property type="entry name" value="D-LDH-like"/>
</dbReference>
<dbReference type="EMBL" id="CP006682">
    <property type="protein sequence ID" value="AHB36743.1"/>
    <property type="molecule type" value="Genomic_DNA"/>
</dbReference>
<dbReference type="InterPro" id="IPR006140">
    <property type="entry name" value="D-isomer_DH_NAD-bd"/>
</dbReference>
<evidence type="ECO:0000256" key="4">
    <source>
        <dbReference type="RuleBase" id="RU003719"/>
    </source>
</evidence>
<protein>
    <submittedName>
        <fullName evidence="7">D-lactate dehydrogenase</fullName>
    </submittedName>
</protein>
<dbReference type="PROSITE" id="PS00671">
    <property type="entry name" value="D_2_HYDROXYACID_DH_3"/>
    <property type="match status" value="1"/>
</dbReference>
<feature type="domain" description="D-isomer specific 2-hydroxyacid dehydrogenase NAD-binding" evidence="6">
    <location>
        <begin position="111"/>
        <end position="298"/>
    </location>
</feature>
<dbReference type="Pfam" id="PF02826">
    <property type="entry name" value="2-Hacid_dh_C"/>
    <property type="match status" value="1"/>
</dbReference>
<feature type="domain" description="D-isomer specific 2-hydroxyacid dehydrogenase catalytic" evidence="5">
    <location>
        <begin position="11"/>
        <end position="329"/>
    </location>
</feature>
<dbReference type="Gene3D" id="3.40.50.720">
    <property type="entry name" value="NAD(P)-binding Rossmann-like Domain"/>
    <property type="match status" value="2"/>
</dbReference>
<dbReference type="InterPro" id="IPR006139">
    <property type="entry name" value="D-isomer_2_OHA_DH_cat_dom"/>
</dbReference>
<dbReference type="GO" id="GO:0008720">
    <property type="term" value="F:D-lactate dehydrogenase (NAD+) activity"/>
    <property type="evidence" value="ECO:0007669"/>
    <property type="project" value="TreeGrafter"/>
</dbReference>
<accession>V5RJT7</accession>